<evidence type="ECO:0000256" key="8">
    <source>
        <dbReference type="ARBA" id="ARBA00022777"/>
    </source>
</evidence>
<dbReference type="PANTHER" id="PTHR43085">
    <property type="entry name" value="HEXOKINASE FAMILY MEMBER"/>
    <property type="match status" value="1"/>
</dbReference>
<dbReference type="EMBL" id="JACONZ010000003">
    <property type="protein sequence ID" value="MBC5581802.1"/>
    <property type="molecule type" value="Genomic_DNA"/>
</dbReference>
<keyword evidence="9" id="KW-0067">ATP-binding</keyword>
<keyword evidence="6" id="KW-0660">Purine salvage</keyword>
<proteinExistence type="inferred from homology"/>
<evidence type="ECO:0000256" key="3">
    <source>
        <dbReference type="ARBA" id="ARBA00010688"/>
    </source>
</evidence>
<dbReference type="PANTHER" id="PTHR43085:SF1">
    <property type="entry name" value="PSEUDOURIDINE KINASE-RELATED"/>
    <property type="match status" value="1"/>
</dbReference>
<comment type="similarity">
    <text evidence="3">Belongs to the carbohydrate kinase PfkB family.</text>
</comment>
<dbReference type="GO" id="GO:0005524">
    <property type="term" value="F:ATP binding"/>
    <property type="evidence" value="ECO:0007669"/>
    <property type="project" value="UniProtKB-KW"/>
</dbReference>
<comment type="cofactor">
    <cofactor evidence="1">
        <name>Mg(2+)</name>
        <dbReference type="ChEBI" id="CHEBI:18420"/>
    </cofactor>
</comment>
<sequence>MIDVAAIGELLIDFTPGDGEWSFVAHPGGSVANFLAQLSVLGKKTSFMGMVGKDQFGEYLRDTLAGVGVGAEGLKMNPDVGTTLAFVHINKQGDRSFTFYRRPGADMMFTEQDIDYSLIDSARYFHFAGVSLTKEPMRSATFAAASYARRAGKVISFDPNYRSTLWDSETEAAEVLRLGVPMCDLLKVSDEEALMITGEDTVEKAAAVLASMGPALVLVTLGARGCHCYHKNLDRHFETYDTKVVDTTGSGDSFFGAVVYRLSCLGVPVAALSDLQLAEMVDFGNAAGSCCAAGYGAIPSLQDEAGIRECMAKVPKLKL</sequence>
<evidence type="ECO:0000256" key="5">
    <source>
        <dbReference type="ARBA" id="ARBA00022679"/>
    </source>
</evidence>
<accession>A0A923IAB2</accession>
<keyword evidence="13" id="KW-1185">Reference proteome</keyword>
<evidence type="ECO:0000256" key="4">
    <source>
        <dbReference type="ARBA" id="ARBA00012119"/>
    </source>
</evidence>
<evidence type="ECO:0000313" key="12">
    <source>
        <dbReference type="EMBL" id="MBC5581802.1"/>
    </source>
</evidence>
<feature type="domain" description="Carbohydrate kinase PfkB" evidence="11">
    <location>
        <begin position="2"/>
        <end position="302"/>
    </location>
</feature>
<feature type="active site" description="Proton acceptor" evidence="10">
    <location>
        <position position="252"/>
    </location>
</feature>
<dbReference type="InterPro" id="IPR029056">
    <property type="entry name" value="Ribokinase-like"/>
</dbReference>
<dbReference type="PRINTS" id="PR00989">
    <property type="entry name" value="ADENOKINASE"/>
</dbReference>
<dbReference type="Proteomes" id="UP000659630">
    <property type="component" value="Unassembled WGS sequence"/>
</dbReference>
<keyword evidence="7" id="KW-0547">Nucleotide-binding</keyword>
<dbReference type="SUPFAM" id="SSF53613">
    <property type="entry name" value="Ribokinase-like"/>
    <property type="match status" value="1"/>
</dbReference>
<evidence type="ECO:0000256" key="2">
    <source>
        <dbReference type="ARBA" id="ARBA00004801"/>
    </source>
</evidence>
<evidence type="ECO:0000256" key="6">
    <source>
        <dbReference type="ARBA" id="ARBA00022726"/>
    </source>
</evidence>
<dbReference type="GO" id="GO:0006166">
    <property type="term" value="P:purine ribonucleoside salvage"/>
    <property type="evidence" value="ECO:0007669"/>
    <property type="project" value="UniProtKB-KW"/>
</dbReference>
<dbReference type="GO" id="GO:0004001">
    <property type="term" value="F:adenosine kinase activity"/>
    <property type="evidence" value="ECO:0007669"/>
    <property type="project" value="UniProtKB-EC"/>
</dbReference>
<dbReference type="Pfam" id="PF00294">
    <property type="entry name" value="PfkB"/>
    <property type="match status" value="1"/>
</dbReference>
<evidence type="ECO:0000256" key="10">
    <source>
        <dbReference type="PIRSR" id="PIRSR601805-1"/>
    </source>
</evidence>
<evidence type="ECO:0000256" key="9">
    <source>
        <dbReference type="ARBA" id="ARBA00022840"/>
    </source>
</evidence>
<dbReference type="EC" id="2.7.1.20" evidence="4"/>
<evidence type="ECO:0000256" key="7">
    <source>
        <dbReference type="ARBA" id="ARBA00022741"/>
    </source>
</evidence>
<keyword evidence="5" id="KW-0808">Transferase</keyword>
<organism evidence="12 13">
    <name type="scientific">Anaerofilum hominis</name>
    <dbReference type="NCBI Taxonomy" id="2763016"/>
    <lineage>
        <taxon>Bacteria</taxon>
        <taxon>Bacillati</taxon>
        <taxon>Bacillota</taxon>
        <taxon>Clostridia</taxon>
        <taxon>Eubacteriales</taxon>
        <taxon>Oscillospiraceae</taxon>
        <taxon>Anaerofilum</taxon>
    </lineage>
</organism>
<dbReference type="InterPro" id="IPR050306">
    <property type="entry name" value="PfkB_Carbo_kinase"/>
</dbReference>
<dbReference type="PROSITE" id="PS00584">
    <property type="entry name" value="PFKB_KINASES_2"/>
    <property type="match status" value="1"/>
</dbReference>
<dbReference type="InterPro" id="IPR011611">
    <property type="entry name" value="PfkB_dom"/>
</dbReference>
<gene>
    <name evidence="12" type="ORF">H8S23_09810</name>
</gene>
<dbReference type="CDD" id="cd01167">
    <property type="entry name" value="bac_FRK"/>
    <property type="match status" value="1"/>
</dbReference>
<reference evidence="12" key="1">
    <citation type="submission" date="2020-08" db="EMBL/GenBank/DDBJ databases">
        <title>Genome public.</title>
        <authorList>
            <person name="Liu C."/>
            <person name="Sun Q."/>
        </authorList>
    </citation>
    <scope>NUCLEOTIDE SEQUENCE</scope>
    <source>
        <strain evidence="12">BX8</strain>
    </source>
</reference>
<evidence type="ECO:0000259" key="11">
    <source>
        <dbReference type="Pfam" id="PF00294"/>
    </source>
</evidence>
<dbReference type="Gene3D" id="3.40.1190.20">
    <property type="match status" value="1"/>
</dbReference>
<evidence type="ECO:0000313" key="13">
    <source>
        <dbReference type="Proteomes" id="UP000659630"/>
    </source>
</evidence>
<dbReference type="InterPro" id="IPR001805">
    <property type="entry name" value="Adenokinase"/>
</dbReference>
<dbReference type="RefSeq" id="WP_186888164.1">
    <property type="nucleotide sequence ID" value="NZ_JACONZ010000003.1"/>
</dbReference>
<dbReference type="AlphaFoldDB" id="A0A923IAB2"/>
<comment type="pathway">
    <text evidence="2">Purine metabolism; AMP biosynthesis via salvage pathway; AMP from adenosine: step 1/1.</text>
</comment>
<keyword evidence="8 12" id="KW-0418">Kinase</keyword>
<protein>
    <recommendedName>
        <fullName evidence="4">adenosine kinase</fullName>
        <ecNumber evidence="4">2.7.1.20</ecNumber>
    </recommendedName>
</protein>
<dbReference type="InterPro" id="IPR002173">
    <property type="entry name" value="Carboh/pur_kinase_PfkB_CS"/>
</dbReference>
<comment type="caution">
    <text evidence="12">The sequence shown here is derived from an EMBL/GenBank/DDBJ whole genome shotgun (WGS) entry which is preliminary data.</text>
</comment>
<name>A0A923IAB2_9FIRM</name>
<evidence type="ECO:0000256" key="1">
    <source>
        <dbReference type="ARBA" id="ARBA00001946"/>
    </source>
</evidence>